<keyword evidence="3" id="KW-1185">Reference proteome</keyword>
<proteinExistence type="predicted"/>
<evidence type="ECO:0000256" key="1">
    <source>
        <dbReference type="SAM" id="SignalP"/>
    </source>
</evidence>
<protein>
    <submittedName>
        <fullName evidence="2">Uncharacterized protein</fullName>
    </submittedName>
</protein>
<comment type="caution">
    <text evidence="2">The sequence shown here is derived from an EMBL/GenBank/DDBJ whole genome shotgun (WGS) entry which is preliminary data.</text>
</comment>
<name>A0A9P5PXR8_9AGAR</name>
<keyword evidence="1" id="KW-0732">Signal</keyword>
<organism evidence="2 3">
    <name type="scientific">Rhodocollybia butyracea</name>
    <dbReference type="NCBI Taxonomy" id="206335"/>
    <lineage>
        <taxon>Eukaryota</taxon>
        <taxon>Fungi</taxon>
        <taxon>Dikarya</taxon>
        <taxon>Basidiomycota</taxon>
        <taxon>Agaricomycotina</taxon>
        <taxon>Agaricomycetes</taxon>
        <taxon>Agaricomycetidae</taxon>
        <taxon>Agaricales</taxon>
        <taxon>Marasmiineae</taxon>
        <taxon>Omphalotaceae</taxon>
        <taxon>Rhodocollybia</taxon>
    </lineage>
</organism>
<dbReference type="OrthoDB" id="2339190at2759"/>
<reference evidence="2" key="1">
    <citation type="submission" date="2020-11" db="EMBL/GenBank/DDBJ databases">
        <authorList>
            <consortium name="DOE Joint Genome Institute"/>
            <person name="Ahrendt S."/>
            <person name="Riley R."/>
            <person name="Andreopoulos W."/>
            <person name="Labutti K."/>
            <person name="Pangilinan J."/>
            <person name="Ruiz-Duenas F.J."/>
            <person name="Barrasa J.M."/>
            <person name="Sanchez-Garcia M."/>
            <person name="Camarero S."/>
            <person name="Miyauchi S."/>
            <person name="Serrano A."/>
            <person name="Linde D."/>
            <person name="Babiker R."/>
            <person name="Drula E."/>
            <person name="Ayuso-Fernandez I."/>
            <person name="Pacheco R."/>
            <person name="Padilla G."/>
            <person name="Ferreira P."/>
            <person name="Barriuso J."/>
            <person name="Kellner H."/>
            <person name="Castanera R."/>
            <person name="Alfaro M."/>
            <person name="Ramirez L."/>
            <person name="Pisabarro A.G."/>
            <person name="Kuo A."/>
            <person name="Tritt A."/>
            <person name="Lipzen A."/>
            <person name="He G."/>
            <person name="Yan M."/>
            <person name="Ng V."/>
            <person name="Cullen D."/>
            <person name="Martin F."/>
            <person name="Rosso M.-N."/>
            <person name="Henrissat B."/>
            <person name="Hibbett D."/>
            <person name="Martinez A.T."/>
            <person name="Grigoriev I.V."/>
        </authorList>
    </citation>
    <scope>NUCLEOTIDE SEQUENCE</scope>
    <source>
        <strain evidence="2">AH 40177</strain>
    </source>
</reference>
<gene>
    <name evidence="2" type="ORF">BDP27DRAFT_534348</name>
</gene>
<accession>A0A9P5PXR8</accession>
<evidence type="ECO:0000313" key="2">
    <source>
        <dbReference type="EMBL" id="KAF9071199.1"/>
    </source>
</evidence>
<feature type="signal peptide" evidence="1">
    <location>
        <begin position="1"/>
        <end position="27"/>
    </location>
</feature>
<dbReference type="EMBL" id="JADNRY010000034">
    <property type="protein sequence ID" value="KAF9071199.1"/>
    <property type="molecule type" value="Genomic_DNA"/>
</dbReference>
<feature type="chain" id="PRO_5040171441" evidence="1">
    <location>
        <begin position="28"/>
        <end position="134"/>
    </location>
</feature>
<dbReference type="AlphaFoldDB" id="A0A9P5PXR8"/>
<evidence type="ECO:0000313" key="3">
    <source>
        <dbReference type="Proteomes" id="UP000772434"/>
    </source>
</evidence>
<sequence>MYFHPSFSLPCASLLFLLLTVTNTANSAAISAKRSLSIRDVYSPKILTPDATTVWQTGTHGVVTWKPPPANIPLTNRNGTILLGHLSDTGGENLDISNATIEVPKVPAGKYIIVLMGDSGNKSPEFEIHLKSSE</sequence>
<dbReference type="Proteomes" id="UP000772434">
    <property type="component" value="Unassembled WGS sequence"/>
</dbReference>